<dbReference type="Proteomes" id="UP000469292">
    <property type="component" value="Unassembled WGS sequence"/>
</dbReference>
<proteinExistence type="predicted"/>
<protein>
    <recommendedName>
        <fullName evidence="4">Pr6Pr family membrane protein</fullName>
    </recommendedName>
</protein>
<evidence type="ECO:0000313" key="3">
    <source>
        <dbReference type="Proteomes" id="UP000469292"/>
    </source>
</evidence>
<keyword evidence="3" id="KW-1185">Reference proteome</keyword>
<gene>
    <name evidence="2" type="ORF">F6S87_01940</name>
</gene>
<evidence type="ECO:0000256" key="1">
    <source>
        <dbReference type="SAM" id="Phobius"/>
    </source>
</evidence>
<feature type="transmembrane region" description="Helical" evidence="1">
    <location>
        <begin position="107"/>
        <end position="129"/>
    </location>
</feature>
<evidence type="ECO:0000313" key="2">
    <source>
        <dbReference type="EMBL" id="NEG69406.1"/>
    </source>
</evidence>
<dbReference type="EMBL" id="VYSG01000001">
    <property type="protein sequence ID" value="NEG69406.1"/>
    <property type="molecule type" value="Genomic_DNA"/>
</dbReference>
<name>A0A6I5MYW9_9BIFI</name>
<keyword evidence="1" id="KW-1133">Transmembrane helix</keyword>
<sequence length="228" mass="26029">MFTNRNAQLIFQSMFVALGVIGIIGSFGVYEYKYDDVWYTYFTNLSNYLCIGVMFAELLQTARKPVDSFVTVAPRLKFVSVEAILLTCLVFNLLLANQPDRSPAQNVTVTCILFHTVLPIAFTADWILFYRHKVARWTWPLLSTIFPILYLVYIFVRAAILNWNPDAPNIYPYFFLDVDTIGWGGVVRWIVILLVAFMVFGYLLMALDRALRQPKGAVERAAEAAQLA</sequence>
<organism evidence="2 3">
    <name type="scientific">Bifidobacterium choloepi</name>
    <dbReference type="NCBI Taxonomy" id="2614131"/>
    <lineage>
        <taxon>Bacteria</taxon>
        <taxon>Bacillati</taxon>
        <taxon>Actinomycetota</taxon>
        <taxon>Actinomycetes</taxon>
        <taxon>Bifidobacteriales</taxon>
        <taxon>Bifidobacteriaceae</taxon>
        <taxon>Bifidobacterium</taxon>
    </lineage>
</organism>
<dbReference type="AlphaFoldDB" id="A0A6I5MYW9"/>
<accession>A0A6I5MYW9</accession>
<feature type="transmembrane region" description="Helical" evidence="1">
    <location>
        <begin position="76"/>
        <end position="95"/>
    </location>
</feature>
<keyword evidence="1" id="KW-0812">Transmembrane</keyword>
<feature type="transmembrane region" description="Helical" evidence="1">
    <location>
        <begin position="181"/>
        <end position="205"/>
    </location>
</feature>
<dbReference type="InterPro" id="IPR049713">
    <property type="entry name" value="Pr6Pr-like"/>
</dbReference>
<dbReference type="NCBIfam" id="NF038065">
    <property type="entry name" value="Pr6Pr"/>
    <property type="match status" value="1"/>
</dbReference>
<feature type="transmembrane region" description="Helical" evidence="1">
    <location>
        <begin position="9"/>
        <end position="32"/>
    </location>
</feature>
<feature type="transmembrane region" description="Helical" evidence="1">
    <location>
        <begin position="141"/>
        <end position="161"/>
    </location>
</feature>
<comment type="caution">
    <text evidence="2">The sequence shown here is derived from an EMBL/GenBank/DDBJ whole genome shotgun (WGS) entry which is preliminary data.</text>
</comment>
<reference evidence="2 3" key="1">
    <citation type="submission" date="2019-09" db="EMBL/GenBank/DDBJ databases">
        <title>Phylogenetic characterization of a novel taxon of the genus Bifidobacterium: Bifidobacterium choloepi sp. nov.</title>
        <authorList>
            <person name="Modesto M."/>
            <person name="Satti M."/>
        </authorList>
    </citation>
    <scope>NUCLEOTIDE SEQUENCE [LARGE SCALE GENOMIC DNA]</scope>
    <source>
        <strain evidence="2 3">BRDM6</strain>
    </source>
</reference>
<keyword evidence="1" id="KW-0472">Membrane</keyword>
<evidence type="ECO:0008006" key="4">
    <source>
        <dbReference type="Google" id="ProtNLM"/>
    </source>
</evidence>
<feature type="transmembrane region" description="Helical" evidence="1">
    <location>
        <begin position="38"/>
        <end position="56"/>
    </location>
</feature>
<dbReference type="RefSeq" id="WP_163226978.1">
    <property type="nucleotide sequence ID" value="NZ_VYSG01000001.1"/>
</dbReference>